<name>A0A9W6R2Q1_9PSEU</name>
<dbReference type="Proteomes" id="UP001165136">
    <property type="component" value="Unassembled WGS sequence"/>
</dbReference>
<protein>
    <submittedName>
        <fullName evidence="2">Uncharacterized protein</fullName>
    </submittedName>
</protein>
<dbReference type="AlphaFoldDB" id="A0A9W6R2Q1"/>
<keyword evidence="1" id="KW-0812">Transmembrane</keyword>
<evidence type="ECO:0000313" key="2">
    <source>
        <dbReference type="EMBL" id="GLY68426.1"/>
    </source>
</evidence>
<reference evidence="2" key="1">
    <citation type="submission" date="2023-03" db="EMBL/GenBank/DDBJ databases">
        <title>Amycolatopsis taiwanensis NBRC 103393.</title>
        <authorList>
            <person name="Ichikawa N."/>
            <person name="Sato H."/>
            <person name="Tonouchi N."/>
        </authorList>
    </citation>
    <scope>NUCLEOTIDE SEQUENCE</scope>
    <source>
        <strain evidence="2">NBRC 103393</strain>
    </source>
</reference>
<evidence type="ECO:0000256" key="1">
    <source>
        <dbReference type="SAM" id="Phobius"/>
    </source>
</evidence>
<keyword evidence="3" id="KW-1185">Reference proteome</keyword>
<organism evidence="2 3">
    <name type="scientific">Amycolatopsis taiwanensis</name>
    <dbReference type="NCBI Taxonomy" id="342230"/>
    <lineage>
        <taxon>Bacteria</taxon>
        <taxon>Bacillati</taxon>
        <taxon>Actinomycetota</taxon>
        <taxon>Actinomycetes</taxon>
        <taxon>Pseudonocardiales</taxon>
        <taxon>Pseudonocardiaceae</taxon>
        <taxon>Amycolatopsis</taxon>
    </lineage>
</organism>
<dbReference type="EMBL" id="BSTI01000011">
    <property type="protein sequence ID" value="GLY68426.1"/>
    <property type="molecule type" value="Genomic_DNA"/>
</dbReference>
<dbReference type="RefSeq" id="WP_285488376.1">
    <property type="nucleotide sequence ID" value="NZ_BSTI01000011.1"/>
</dbReference>
<keyword evidence="1" id="KW-1133">Transmembrane helix</keyword>
<feature type="transmembrane region" description="Helical" evidence="1">
    <location>
        <begin position="69"/>
        <end position="87"/>
    </location>
</feature>
<keyword evidence="1" id="KW-0472">Membrane</keyword>
<evidence type="ECO:0000313" key="3">
    <source>
        <dbReference type="Proteomes" id="UP001165136"/>
    </source>
</evidence>
<accession>A0A9W6R2Q1</accession>
<comment type="caution">
    <text evidence="2">The sequence shown here is derived from an EMBL/GenBank/DDBJ whole genome shotgun (WGS) entry which is preliminary data.</text>
</comment>
<sequence length="105" mass="11147">MGVKAFAKPITLVVVGLFLIIGAFAFGVSDPSCGRGKTLSHGEVCVNTATGEEQDYDEAQSSQDKEIKIAMPIIGGIVILVGIYTGVQRYRTRTRDAGTGQARDL</sequence>
<proteinExistence type="predicted"/>
<gene>
    <name evidence="2" type="ORF">Atai01_50450</name>
</gene>